<keyword evidence="1" id="KW-0732">Signal</keyword>
<sequence length="253" mass="26963">MIKKISAVALTGFLIFGVTTPVQAATSGGSCTTAGATTKIGKNDYVCAKNPFFSTTKLTWVWDGCIELNTDYAVGNKEAVDALRAAESNRAIQIEPVGASLRDLITWNSLITYKKSDVVYYGNTYYKATKTGVNKAPTSANIGATKYWVVNLPTNASSKIGQMPAPAAVLTTANAQVAALTTAAVKTTNAATKVKYNELSSSLATKISTLESNKSAIQSVVDSLDPALDEFRNTYSLMILIKSTIKDKCNPKY</sequence>
<proteinExistence type="predicted"/>
<evidence type="ECO:0000256" key="1">
    <source>
        <dbReference type="SAM" id="SignalP"/>
    </source>
</evidence>
<reference evidence="2 3" key="1">
    <citation type="submission" date="2016-07" db="EMBL/GenBank/DDBJ databases">
        <title>High microdiversification within the ubiquitous acI lineage of Actinobacteria.</title>
        <authorList>
            <person name="Neuenschwander S.M."/>
            <person name="Salcher M."/>
            <person name="Ghai R."/>
            <person name="Pernthaler J."/>
        </authorList>
    </citation>
    <scope>NUCLEOTIDE SEQUENCE [LARGE SCALE GENOMIC DNA]</scope>
    <source>
        <strain evidence="2">MMS-21-160</strain>
    </source>
</reference>
<dbReference type="RefSeq" id="WP_095672716.1">
    <property type="nucleotide sequence ID" value="NZ_CP016771.1"/>
</dbReference>
<keyword evidence="3" id="KW-1185">Reference proteome</keyword>
<dbReference type="PROSITE" id="PS51257">
    <property type="entry name" value="PROKAR_LIPOPROTEIN"/>
    <property type="match status" value="1"/>
</dbReference>
<name>A0A249KAE9_9ACTN</name>
<evidence type="ECO:0000313" key="3">
    <source>
        <dbReference type="Proteomes" id="UP000217171"/>
    </source>
</evidence>
<dbReference type="Proteomes" id="UP000217171">
    <property type="component" value="Chromosome"/>
</dbReference>
<organism evidence="2 3">
    <name type="scientific">Candidatus Nanopelagicus hibericus</name>
    <dbReference type="NCBI Taxonomy" id="1884915"/>
    <lineage>
        <taxon>Bacteria</taxon>
        <taxon>Bacillati</taxon>
        <taxon>Actinomycetota</taxon>
        <taxon>Actinomycetes</taxon>
        <taxon>Candidatus Nanopelagicales</taxon>
        <taxon>Candidatus Nanopelagicaceae</taxon>
        <taxon>Candidatus Nanopelagicus</taxon>
    </lineage>
</organism>
<dbReference type="OrthoDB" id="9821670at2"/>
<evidence type="ECO:0000313" key="2">
    <source>
        <dbReference type="EMBL" id="ASY13742.1"/>
    </source>
</evidence>
<dbReference type="AlphaFoldDB" id="A0A249KAE9"/>
<feature type="chain" id="PRO_5012942009" evidence="1">
    <location>
        <begin position="25"/>
        <end position="253"/>
    </location>
</feature>
<dbReference type="EMBL" id="CP016771">
    <property type="protein sequence ID" value="ASY13742.1"/>
    <property type="molecule type" value="Genomic_DNA"/>
</dbReference>
<gene>
    <name evidence="2" type="ORF">B1s21160_05440</name>
</gene>
<feature type="signal peptide" evidence="1">
    <location>
        <begin position="1"/>
        <end position="24"/>
    </location>
</feature>
<protein>
    <submittedName>
        <fullName evidence="2">Uncharacterized protein</fullName>
    </submittedName>
</protein>
<dbReference type="KEGG" id="nhi:B1s21160_05440"/>
<accession>A0A249KAE9</accession>